<keyword evidence="8" id="KW-0378">Hydrolase</keyword>
<dbReference type="Gene3D" id="1.10.150.20">
    <property type="entry name" value="5' to 3' exonuclease, C-terminal subdomain"/>
    <property type="match status" value="1"/>
</dbReference>
<feature type="region of interest" description="Domain III" evidence="6">
    <location>
        <begin position="144"/>
        <end position="199"/>
    </location>
</feature>
<comment type="function">
    <text evidence="6">The RuvA-RuvB-RuvC complex processes Holliday junction (HJ) DNA during genetic recombination and DNA repair, while the RuvA-RuvB complex plays an important role in the rescue of blocked DNA replication forks via replication fork reversal (RFR). RuvA specifically binds to HJ cruciform DNA, conferring on it an open structure. The RuvB hexamer acts as an ATP-dependent pump, pulling dsDNA into and through the RuvAB complex. HJ branch migration allows RuvC to scan DNA until it finds its consensus sequence, where it cleaves and resolves the cruciform DNA.</text>
</comment>
<evidence type="ECO:0000256" key="5">
    <source>
        <dbReference type="ARBA" id="ARBA00023204"/>
    </source>
</evidence>
<keyword evidence="5 6" id="KW-0234">DNA repair</keyword>
<keyword evidence="9" id="KW-1185">Reference proteome</keyword>
<name>E2Z9B2_9FIRM</name>
<sequence length="199" mass="21192">MIGYVKGTVECIFASSVFIDVHGVGYRVYAPVSTLAHLNVGEESLLYTYMNVREDAIVLYGFLTQDEYDLFMLLIGVNGVGPKVANGILSATGTDSFRAAVANKDIGLLTKMPGIGKKTAERIVLELQDKVGTPVSSGESEKTPEPSPIEGIGAEVTAALAGLGYSEREIEPIIAREAKEHDSVESLLKACLRALGTGR</sequence>
<dbReference type="eggNOG" id="COG0632">
    <property type="taxonomic scope" value="Bacteria"/>
</dbReference>
<comment type="caution">
    <text evidence="6">Lacks conserved residue(s) required for the propagation of feature annotation.</text>
</comment>
<keyword evidence="4 6" id="KW-0233">DNA recombination</keyword>
<dbReference type="SMART" id="SM00278">
    <property type="entry name" value="HhH1"/>
    <property type="match status" value="2"/>
</dbReference>
<dbReference type="AlphaFoldDB" id="E2Z9B2"/>
<reference evidence="8 9" key="1">
    <citation type="submission" date="2010-08" db="EMBL/GenBank/DDBJ databases">
        <authorList>
            <person name="Weinstock G."/>
            <person name="Sodergren E."/>
            <person name="Clifton S."/>
            <person name="Fulton L."/>
            <person name="Fulton B."/>
            <person name="Courtney L."/>
            <person name="Fronick C."/>
            <person name="Harrison M."/>
            <person name="Strong C."/>
            <person name="Farmer C."/>
            <person name="Delahaunty K."/>
            <person name="Markovic C."/>
            <person name="Hall O."/>
            <person name="Minx P."/>
            <person name="Tomlinson C."/>
            <person name="Mitreva M."/>
            <person name="Hou S."/>
            <person name="Chen J."/>
            <person name="Wollam A."/>
            <person name="Pepin K.H."/>
            <person name="Johnson M."/>
            <person name="Bhonagiri V."/>
            <person name="Zhang X."/>
            <person name="Suruliraj S."/>
            <person name="Warren W."/>
            <person name="Chinwalla A."/>
            <person name="Mardis E.R."/>
            <person name="Wilson R.K."/>
        </authorList>
    </citation>
    <scope>NUCLEOTIDE SEQUENCE [LARGE SCALE GENOMIC DNA]</scope>
    <source>
        <strain evidence="8 9">F0359</strain>
    </source>
</reference>
<evidence type="ECO:0000313" key="8">
    <source>
        <dbReference type="EMBL" id="EFQ05091.1"/>
    </source>
</evidence>
<proteinExistence type="inferred from homology"/>
<dbReference type="InterPro" id="IPR013849">
    <property type="entry name" value="DNA_helicase_Holl-junc_RuvA_I"/>
</dbReference>
<dbReference type="Proteomes" id="UP000003195">
    <property type="component" value="Unassembled WGS sequence"/>
</dbReference>
<dbReference type="GO" id="GO:0016787">
    <property type="term" value="F:hydrolase activity"/>
    <property type="evidence" value="ECO:0007669"/>
    <property type="project" value="UniProtKB-KW"/>
</dbReference>
<dbReference type="SUPFAM" id="SSF46929">
    <property type="entry name" value="DNA helicase RuvA subunit, C-terminal domain"/>
    <property type="match status" value="1"/>
</dbReference>
<dbReference type="CDD" id="cd14332">
    <property type="entry name" value="UBA_RuvA_C"/>
    <property type="match status" value="1"/>
</dbReference>
<feature type="domain" description="Helix-hairpin-helix DNA-binding motif class 1" evidence="7">
    <location>
        <begin position="107"/>
        <end position="126"/>
    </location>
</feature>
<dbReference type="GO" id="GO:0005737">
    <property type="term" value="C:cytoplasm"/>
    <property type="evidence" value="ECO:0007669"/>
    <property type="project" value="UniProtKB-SubCell"/>
</dbReference>
<comment type="similarity">
    <text evidence="6">Belongs to the RuvA family.</text>
</comment>
<dbReference type="Pfam" id="PF07499">
    <property type="entry name" value="RuvA_C"/>
    <property type="match status" value="1"/>
</dbReference>
<organism evidence="8 9">
    <name type="scientific">Megasphaera micronuciformis F0359</name>
    <dbReference type="NCBI Taxonomy" id="706434"/>
    <lineage>
        <taxon>Bacteria</taxon>
        <taxon>Bacillati</taxon>
        <taxon>Bacillota</taxon>
        <taxon>Negativicutes</taxon>
        <taxon>Veillonellales</taxon>
        <taxon>Veillonellaceae</taxon>
        <taxon>Megasphaera</taxon>
    </lineage>
</organism>
<dbReference type="InterPro" id="IPR003583">
    <property type="entry name" value="Hlx-hairpin-Hlx_DNA-bd_motif"/>
</dbReference>
<evidence type="ECO:0000256" key="4">
    <source>
        <dbReference type="ARBA" id="ARBA00023172"/>
    </source>
</evidence>
<dbReference type="GO" id="GO:0009378">
    <property type="term" value="F:four-way junction helicase activity"/>
    <property type="evidence" value="ECO:0007669"/>
    <property type="project" value="InterPro"/>
</dbReference>
<keyword evidence="2 6" id="KW-0227">DNA damage</keyword>
<dbReference type="InterPro" id="IPR036267">
    <property type="entry name" value="RuvA_C_sf"/>
</dbReference>
<evidence type="ECO:0000259" key="7">
    <source>
        <dbReference type="SMART" id="SM00278"/>
    </source>
</evidence>
<keyword evidence="8" id="KW-0547">Nucleotide-binding</keyword>
<dbReference type="OrthoDB" id="5293449at2"/>
<dbReference type="GO" id="GO:0006310">
    <property type="term" value="P:DNA recombination"/>
    <property type="evidence" value="ECO:0007669"/>
    <property type="project" value="UniProtKB-UniRule"/>
</dbReference>
<dbReference type="InterPro" id="IPR010994">
    <property type="entry name" value="RuvA_2-like"/>
</dbReference>
<comment type="caution">
    <text evidence="8">The sequence shown here is derived from an EMBL/GenBank/DDBJ whole genome shotgun (WGS) entry which is preliminary data.</text>
</comment>
<keyword evidence="3 6" id="KW-0238">DNA-binding</keyword>
<comment type="domain">
    <text evidence="6">Has three domains with a flexible linker between the domains II and III and assumes an 'L' shape. Domain III is highly mobile and contacts RuvB.</text>
</comment>
<dbReference type="RefSeq" id="WP_006940684.1">
    <property type="nucleotide sequence ID" value="NZ_GL538175.1"/>
</dbReference>
<dbReference type="Gene3D" id="2.40.50.140">
    <property type="entry name" value="Nucleic acid-binding proteins"/>
    <property type="match status" value="1"/>
</dbReference>
<evidence type="ECO:0000256" key="2">
    <source>
        <dbReference type="ARBA" id="ARBA00022763"/>
    </source>
</evidence>
<dbReference type="Pfam" id="PF01330">
    <property type="entry name" value="RuvA_N"/>
    <property type="match status" value="1"/>
</dbReference>
<keyword evidence="8" id="KW-0347">Helicase</keyword>
<evidence type="ECO:0000256" key="3">
    <source>
        <dbReference type="ARBA" id="ARBA00023125"/>
    </source>
</evidence>
<feature type="domain" description="Helix-hairpin-helix DNA-binding motif class 1" evidence="7">
    <location>
        <begin position="72"/>
        <end position="91"/>
    </location>
</feature>
<protein>
    <recommendedName>
        <fullName evidence="6">Holliday junction branch migration complex subunit RuvA</fullName>
    </recommendedName>
</protein>
<evidence type="ECO:0000313" key="9">
    <source>
        <dbReference type="Proteomes" id="UP000003195"/>
    </source>
</evidence>
<dbReference type="GO" id="GO:0000400">
    <property type="term" value="F:four-way junction DNA binding"/>
    <property type="evidence" value="ECO:0007669"/>
    <property type="project" value="UniProtKB-UniRule"/>
</dbReference>
<dbReference type="STRING" id="706434.HMPREF9429_00010"/>
<dbReference type="InterPro" id="IPR011114">
    <property type="entry name" value="RuvA_C"/>
</dbReference>
<dbReference type="Pfam" id="PF14520">
    <property type="entry name" value="HHH_5"/>
    <property type="match status" value="1"/>
</dbReference>
<dbReference type="GO" id="GO:0005524">
    <property type="term" value="F:ATP binding"/>
    <property type="evidence" value="ECO:0007669"/>
    <property type="project" value="InterPro"/>
</dbReference>
<dbReference type="EMBL" id="AECS01000001">
    <property type="protein sequence ID" value="EFQ05091.1"/>
    <property type="molecule type" value="Genomic_DNA"/>
</dbReference>
<gene>
    <name evidence="6 8" type="primary">ruvA</name>
    <name evidence="8" type="ORF">HMPREF9429_00010</name>
</gene>
<comment type="subcellular location">
    <subcellularLocation>
        <location evidence="6">Cytoplasm</location>
    </subcellularLocation>
</comment>
<keyword evidence="8" id="KW-0067">ATP-binding</keyword>
<dbReference type="InterPro" id="IPR012340">
    <property type="entry name" value="NA-bd_OB-fold"/>
</dbReference>
<dbReference type="GO" id="GO:0048476">
    <property type="term" value="C:Holliday junction resolvase complex"/>
    <property type="evidence" value="ECO:0007669"/>
    <property type="project" value="UniProtKB-UniRule"/>
</dbReference>
<dbReference type="SUPFAM" id="SSF50249">
    <property type="entry name" value="Nucleic acid-binding proteins"/>
    <property type="match status" value="1"/>
</dbReference>
<dbReference type="InterPro" id="IPR000085">
    <property type="entry name" value="RuvA"/>
</dbReference>
<accession>E2Z9B2</accession>
<dbReference type="SUPFAM" id="SSF47781">
    <property type="entry name" value="RuvA domain 2-like"/>
    <property type="match status" value="1"/>
</dbReference>
<evidence type="ECO:0000256" key="6">
    <source>
        <dbReference type="HAMAP-Rule" id="MF_00031"/>
    </source>
</evidence>
<comment type="subunit">
    <text evidence="6">Homotetramer. Forms an RuvA(8)-RuvB(12)-Holliday junction (HJ) complex. HJ DNA is sandwiched between 2 RuvA tetramers; dsDNA enters through RuvA and exits via RuvB. An RuvB hexamer assembles on each DNA strand where it exits the tetramer. Each RuvB hexamer is contacted by two RuvA subunits (via domain III) on 2 adjacent RuvB subunits; this complex drives branch migration. In the full resolvosome a probable DNA-RuvA(4)-RuvB(12)-RuvC(2) complex forms which resolves the HJ.</text>
</comment>
<evidence type="ECO:0000256" key="1">
    <source>
        <dbReference type="ARBA" id="ARBA00022490"/>
    </source>
</evidence>
<dbReference type="Gene3D" id="1.10.8.10">
    <property type="entry name" value="DNA helicase RuvA subunit, C-terminal domain"/>
    <property type="match status" value="1"/>
</dbReference>
<dbReference type="NCBIfam" id="TIGR00084">
    <property type="entry name" value="ruvA"/>
    <property type="match status" value="1"/>
</dbReference>
<dbReference type="HOGENOM" id="CLU_087936_3_0_9"/>
<dbReference type="HAMAP" id="MF_00031">
    <property type="entry name" value="DNA_HJ_migration_RuvA"/>
    <property type="match status" value="1"/>
</dbReference>
<dbReference type="GO" id="GO:0006281">
    <property type="term" value="P:DNA repair"/>
    <property type="evidence" value="ECO:0007669"/>
    <property type="project" value="UniProtKB-UniRule"/>
</dbReference>
<dbReference type="GO" id="GO:0009379">
    <property type="term" value="C:Holliday junction helicase complex"/>
    <property type="evidence" value="ECO:0007669"/>
    <property type="project" value="InterPro"/>
</dbReference>
<keyword evidence="1 6" id="KW-0963">Cytoplasm</keyword>